<proteinExistence type="predicted"/>
<comment type="function">
    <text evidence="5">Part of the ABC transporter complex HmuTUV involved in hemin import. Responsible for energy coupling to the transport system.</text>
</comment>
<keyword evidence="8" id="KW-1185">Reference proteome</keyword>
<dbReference type="Proteomes" id="UP001155128">
    <property type="component" value="Unassembled WGS sequence"/>
</dbReference>
<dbReference type="SMART" id="SM00382">
    <property type="entry name" value="AAA"/>
    <property type="match status" value="1"/>
</dbReference>
<keyword evidence="3 7" id="KW-0067">ATP-binding</keyword>
<dbReference type="AlphaFoldDB" id="A0A9X2EF35"/>
<evidence type="ECO:0000256" key="1">
    <source>
        <dbReference type="ARBA" id="ARBA00022448"/>
    </source>
</evidence>
<keyword evidence="2" id="KW-0547">Nucleotide-binding</keyword>
<dbReference type="PANTHER" id="PTHR42794:SF1">
    <property type="entry name" value="HEMIN IMPORT ATP-BINDING PROTEIN HMUV"/>
    <property type="match status" value="1"/>
</dbReference>
<comment type="caution">
    <text evidence="7">The sequence shown here is derived from an EMBL/GenBank/DDBJ whole genome shotgun (WGS) entry which is preliminary data.</text>
</comment>
<dbReference type="GO" id="GO:0005524">
    <property type="term" value="F:ATP binding"/>
    <property type="evidence" value="ECO:0007669"/>
    <property type="project" value="UniProtKB-KW"/>
</dbReference>
<feature type="domain" description="ABC transporter" evidence="6">
    <location>
        <begin position="3"/>
        <end position="222"/>
    </location>
</feature>
<evidence type="ECO:0000313" key="7">
    <source>
        <dbReference type="EMBL" id="MCM8556758.1"/>
    </source>
</evidence>
<dbReference type="PROSITE" id="PS50893">
    <property type="entry name" value="ABC_TRANSPORTER_2"/>
    <property type="match status" value="1"/>
</dbReference>
<protein>
    <submittedName>
        <fullName evidence="7">ABC transporter ATP-binding protein</fullName>
    </submittedName>
</protein>
<dbReference type="InterPro" id="IPR003593">
    <property type="entry name" value="AAA+_ATPase"/>
</dbReference>
<accession>A0A9X2EF35</accession>
<evidence type="ECO:0000256" key="5">
    <source>
        <dbReference type="ARBA" id="ARBA00037066"/>
    </source>
</evidence>
<evidence type="ECO:0000256" key="3">
    <source>
        <dbReference type="ARBA" id="ARBA00022840"/>
    </source>
</evidence>
<evidence type="ECO:0000259" key="6">
    <source>
        <dbReference type="PROSITE" id="PS50893"/>
    </source>
</evidence>
<name>A0A9X2EF35_9SPHN</name>
<dbReference type="InterPro" id="IPR027417">
    <property type="entry name" value="P-loop_NTPase"/>
</dbReference>
<dbReference type="GO" id="GO:0016887">
    <property type="term" value="F:ATP hydrolysis activity"/>
    <property type="evidence" value="ECO:0007669"/>
    <property type="project" value="InterPro"/>
</dbReference>
<dbReference type="Gene3D" id="3.40.50.300">
    <property type="entry name" value="P-loop containing nucleotide triphosphate hydrolases"/>
    <property type="match status" value="1"/>
</dbReference>
<reference evidence="7" key="1">
    <citation type="submission" date="2022-06" db="EMBL/GenBank/DDBJ databases">
        <title>Sphingomicrobium sedimins sp. nov., a marine bacterium isolated from tidal flat.</title>
        <authorList>
            <person name="Kim C.-H."/>
            <person name="Yoo Y."/>
            <person name="Kim J.-J."/>
        </authorList>
    </citation>
    <scope>NUCLEOTIDE SEQUENCE</scope>
    <source>
        <strain evidence="7">GRR-S6-50</strain>
    </source>
</reference>
<dbReference type="EMBL" id="JAMSHT010000001">
    <property type="protein sequence ID" value="MCM8556758.1"/>
    <property type="molecule type" value="Genomic_DNA"/>
</dbReference>
<dbReference type="InterPro" id="IPR003439">
    <property type="entry name" value="ABC_transporter-like_ATP-bd"/>
</dbReference>
<keyword evidence="1" id="KW-0813">Transport</keyword>
<evidence type="ECO:0000313" key="8">
    <source>
        <dbReference type="Proteomes" id="UP001155128"/>
    </source>
</evidence>
<dbReference type="RefSeq" id="WP_252112230.1">
    <property type="nucleotide sequence ID" value="NZ_JAMSHT010000001.1"/>
</dbReference>
<dbReference type="Pfam" id="PF00005">
    <property type="entry name" value="ABC_tran"/>
    <property type="match status" value="1"/>
</dbReference>
<evidence type="ECO:0000256" key="2">
    <source>
        <dbReference type="ARBA" id="ARBA00022741"/>
    </source>
</evidence>
<dbReference type="PANTHER" id="PTHR42794">
    <property type="entry name" value="HEMIN IMPORT ATP-BINDING PROTEIN HMUV"/>
    <property type="match status" value="1"/>
</dbReference>
<sequence length="231" mass="25437">MSLVGKNITMQHRLQSCDIAIAPGELVALIGPNGCGKTSLLRALAGITGTYDQLEIGGRTLRGTGPAERARLFSFLPASRQVDWAIPVRDLLRLAPIEVRQDRIDALIDRLELEPYLKRAANSLSTGERARVLLARALAPEAGYLLLDEPLANLDPYWVLTIRDLLAEEAAAGRAVIVALHDLSSLSSFPRLVLMREGRIIADAPRFELEHSDQIAQLFDLRRDPEGGYRL</sequence>
<dbReference type="SUPFAM" id="SSF52540">
    <property type="entry name" value="P-loop containing nucleoside triphosphate hydrolases"/>
    <property type="match status" value="1"/>
</dbReference>
<evidence type="ECO:0000256" key="4">
    <source>
        <dbReference type="ARBA" id="ARBA00022967"/>
    </source>
</evidence>
<keyword evidence="4" id="KW-1278">Translocase</keyword>
<organism evidence="7 8">
    <name type="scientific">Sphingomicrobium sediminis</name>
    <dbReference type="NCBI Taxonomy" id="2950949"/>
    <lineage>
        <taxon>Bacteria</taxon>
        <taxon>Pseudomonadati</taxon>
        <taxon>Pseudomonadota</taxon>
        <taxon>Alphaproteobacteria</taxon>
        <taxon>Sphingomonadales</taxon>
        <taxon>Sphingomonadaceae</taxon>
        <taxon>Sphingomicrobium</taxon>
    </lineage>
</organism>
<gene>
    <name evidence="7" type="ORF">NDO55_02860</name>
</gene>